<dbReference type="GO" id="GO:0046983">
    <property type="term" value="F:protein dimerization activity"/>
    <property type="evidence" value="ECO:0007669"/>
    <property type="project" value="InterPro"/>
</dbReference>
<reference evidence="6 7" key="1">
    <citation type="journal article" date="2018" name="Antonie Van Leeuwenhoek">
        <title>Larkinella terrae sp. nov., isolated from soil on Jeju Island, South Korea.</title>
        <authorList>
            <person name="Ten L.N."/>
            <person name="Jeon J."/>
            <person name="Park S.J."/>
            <person name="Park S."/>
            <person name="Lee S.Y."/>
            <person name="Kim M.K."/>
            <person name="Jung H.Y."/>
        </authorList>
    </citation>
    <scope>NUCLEOTIDE SEQUENCE [LARGE SCALE GENOMIC DNA]</scope>
    <source>
        <strain evidence="6 7">KCTC 52001</strain>
    </source>
</reference>
<comment type="caution">
    <text evidence="6">The sequence shown here is derived from an EMBL/GenBank/DDBJ whole genome shotgun (WGS) entry which is preliminary data.</text>
</comment>
<accession>A0A7K0EWP0</accession>
<dbReference type="InterPro" id="IPR036890">
    <property type="entry name" value="HATPase_C_sf"/>
</dbReference>
<dbReference type="RefSeq" id="WP_154179183.1">
    <property type="nucleotide sequence ID" value="NZ_WJXZ01000020.1"/>
</dbReference>
<feature type="domain" description="Histidine kinase/HSP90-like ATPase" evidence="5">
    <location>
        <begin position="610"/>
        <end position="701"/>
    </location>
</feature>
<dbReference type="GO" id="GO:0000155">
    <property type="term" value="F:phosphorelay sensor kinase activity"/>
    <property type="evidence" value="ECO:0007669"/>
    <property type="project" value="InterPro"/>
</dbReference>
<keyword evidence="3" id="KW-0902">Two-component regulatory system</keyword>
<evidence type="ECO:0000256" key="2">
    <source>
        <dbReference type="ARBA" id="ARBA00022777"/>
    </source>
</evidence>
<gene>
    <name evidence="6" type="ORF">GJJ30_31295</name>
</gene>
<evidence type="ECO:0000313" key="6">
    <source>
        <dbReference type="EMBL" id="MRS65811.1"/>
    </source>
</evidence>
<feature type="transmembrane region" description="Helical" evidence="4">
    <location>
        <begin position="459"/>
        <end position="479"/>
    </location>
</feature>
<dbReference type="Gene3D" id="3.30.565.10">
    <property type="entry name" value="Histidine kinase-like ATPase, C-terminal domain"/>
    <property type="match status" value="1"/>
</dbReference>
<evidence type="ECO:0000259" key="5">
    <source>
        <dbReference type="SMART" id="SM00387"/>
    </source>
</evidence>
<dbReference type="SUPFAM" id="SSF55874">
    <property type="entry name" value="ATPase domain of HSP90 chaperone/DNA topoisomerase II/histidine kinase"/>
    <property type="match status" value="1"/>
</dbReference>
<dbReference type="PANTHER" id="PTHR24421">
    <property type="entry name" value="NITRATE/NITRITE SENSOR PROTEIN NARX-RELATED"/>
    <property type="match status" value="1"/>
</dbReference>
<dbReference type="OrthoDB" id="613934at2"/>
<dbReference type="SMART" id="SM00028">
    <property type="entry name" value="TPR"/>
    <property type="match status" value="4"/>
</dbReference>
<dbReference type="InterPro" id="IPR050482">
    <property type="entry name" value="Sensor_HK_TwoCompSys"/>
</dbReference>
<dbReference type="Pfam" id="PF13181">
    <property type="entry name" value="TPR_8"/>
    <property type="match status" value="1"/>
</dbReference>
<dbReference type="Pfam" id="PF02518">
    <property type="entry name" value="HATPase_c"/>
    <property type="match status" value="1"/>
</dbReference>
<dbReference type="InterPro" id="IPR011990">
    <property type="entry name" value="TPR-like_helical_dom_sf"/>
</dbReference>
<dbReference type="Gene3D" id="1.25.40.10">
    <property type="entry name" value="Tetratricopeptide repeat domain"/>
    <property type="match status" value="2"/>
</dbReference>
<keyword evidence="4" id="KW-0812">Transmembrane</keyword>
<dbReference type="EMBL" id="WJXZ01000020">
    <property type="protein sequence ID" value="MRS65811.1"/>
    <property type="molecule type" value="Genomic_DNA"/>
</dbReference>
<proteinExistence type="predicted"/>
<dbReference type="AlphaFoldDB" id="A0A7K0EWP0"/>
<dbReference type="Gene3D" id="1.20.5.1930">
    <property type="match status" value="1"/>
</dbReference>
<dbReference type="SUPFAM" id="SSF48452">
    <property type="entry name" value="TPR-like"/>
    <property type="match status" value="1"/>
</dbReference>
<evidence type="ECO:0000256" key="4">
    <source>
        <dbReference type="SAM" id="Phobius"/>
    </source>
</evidence>
<dbReference type="CDD" id="cd16917">
    <property type="entry name" value="HATPase_UhpB-NarQ-NarX-like"/>
    <property type="match status" value="1"/>
</dbReference>
<keyword evidence="4" id="KW-1133">Transmembrane helix</keyword>
<dbReference type="Pfam" id="PF13374">
    <property type="entry name" value="TPR_10"/>
    <property type="match status" value="1"/>
</dbReference>
<keyword evidence="2" id="KW-0418">Kinase</keyword>
<evidence type="ECO:0000313" key="7">
    <source>
        <dbReference type="Proteomes" id="UP000441754"/>
    </source>
</evidence>
<dbReference type="InterPro" id="IPR011712">
    <property type="entry name" value="Sig_transdc_His_kin_sub3_dim/P"/>
</dbReference>
<evidence type="ECO:0000256" key="3">
    <source>
        <dbReference type="ARBA" id="ARBA00023012"/>
    </source>
</evidence>
<evidence type="ECO:0000256" key="1">
    <source>
        <dbReference type="ARBA" id="ARBA00022679"/>
    </source>
</evidence>
<dbReference type="SMART" id="SM00387">
    <property type="entry name" value="HATPase_c"/>
    <property type="match status" value="1"/>
</dbReference>
<name>A0A7K0EWP0_9BACT</name>
<dbReference type="Pfam" id="PF07730">
    <property type="entry name" value="HisKA_3"/>
    <property type="match status" value="1"/>
</dbReference>
<dbReference type="InterPro" id="IPR019734">
    <property type="entry name" value="TPR_rpt"/>
</dbReference>
<keyword evidence="1" id="KW-0808">Transferase</keyword>
<keyword evidence="7" id="KW-1185">Reference proteome</keyword>
<sequence>MKSLQKLLLLIVLLGVNRPLRAQSYYTPPFDFDRSMDKAYVDSLLRTTRIRLAGLDRMRPTATVDTARMEYLHFMAYVHYSGMSHRDSSLLVANQLIQLAERKKNIKYQIKGLLLTERYYRDFKVNYPQAIKLNYRLLALIETTPTTYAMYFWRIYRNLGHISSAIGEYSDAVTYLQKSISWFNKDKKIDPIHLADLHRFLANAYIGQKQLNEAEAHYLLSWDFVNHLSKVSISNKAYLTNDIGQLYNLQEKFTQAVPFLKQSIAYWGQLNAPFPQADALADLAVSYLGLKQYEAAIASAREALAKNQKVPAPMLTAYSVLISAYEHRQDWKNAFEYQRLFNAKKGEEQQAINQTESLRSKAKFEREQLEIAHRQERLLQNQRYQMLAKQAEIDRLNNTFRTNELQRLAQTRDLKYRLESQQLRTVATQKQAAQQATIKQLKINQLHAGLAAQKQLRNLLLIGIGIISSLGLLLLYYNLRIRQTNLALRAKNREIEMALIKGQTIERKRVATELHDRVSSLLGATKMTFQTMDAEILSPRNKKLYENSLNLLNDAVTQVRQLSHNLIPEQLLQQDLLVSLKTLVKKLNLTEQTVFSLSSEPSGKLPLTQEAKFNLYVICLELCTNVLRHAQASQAHIKLIWHDNWLALQVIDNGVGMKTGRESGMGLDNIRKRAETIGARFRLESDPYDGTKASILLPLSSDKAFN</sequence>
<dbReference type="GO" id="GO:0016020">
    <property type="term" value="C:membrane"/>
    <property type="evidence" value="ECO:0007669"/>
    <property type="project" value="InterPro"/>
</dbReference>
<protein>
    <recommendedName>
        <fullName evidence="5">Histidine kinase/HSP90-like ATPase domain-containing protein</fullName>
    </recommendedName>
</protein>
<dbReference type="InterPro" id="IPR003594">
    <property type="entry name" value="HATPase_dom"/>
</dbReference>
<organism evidence="6 7">
    <name type="scientific">Larkinella terrae</name>
    <dbReference type="NCBI Taxonomy" id="2025311"/>
    <lineage>
        <taxon>Bacteria</taxon>
        <taxon>Pseudomonadati</taxon>
        <taxon>Bacteroidota</taxon>
        <taxon>Cytophagia</taxon>
        <taxon>Cytophagales</taxon>
        <taxon>Spirosomataceae</taxon>
        <taxon>Larkinella</taxon>
    </lineage>
</organism>
<dbReference type="Proteomes" id="UP000441754">
    <property type="component" value="Unassembled WGS sequence"/>
</dbReference>
<keyword evidence="4" id="KW-0472">Membrane</keyword>